<evidence type="ECO:0000256" key="9">
    <source>
        <dbReference type="ARBA" id="ARBA00023224"/>
    </source>
</evidence>
<evidence type="ECO:0000256" key="3">
    <source>
        <dbReference type="ARBA" id="ARBA00022606"/>
    </source>
</evidence>
<feature type="transmembrane region" description="Helical" evidence="10">
    <location>
        <begin position="285"/>
        <end position="306"/>
    </location>
</feature>
<dbReference type="EMBL" id="JXJN01010359">
    <property type="status" value="NOT_ANNOTATED_CDS"/>
    <property type="molecule type" value="Genomic_DNA"/>
</dbReference>
<dbReference type="GO" id="GO:0004984">
    <property type="term" value="F:olfactory receptor activity"/>
    <property type="evidence" value="ECO:0007669"/>
    <property type="project" value="InterPro"/>
</dbReference>
<dbReference type="GO" id="GO:0005886">
    <property type="term" value="C:plasma membrane"/>
    <property type="evidence" value="ECO:0007669"/>
    <property type="project" value="UniProtKB-SubCell"/>
</dbReference>
<dbReference type="EnsemblMetazoa" id="GPPI022963-RA">
    <property type="protein sequence ID" value="GPPI022963-PA"/>
    <property type="gene ID" value="GPPI022963"/>
</dbReference>
<organism evidence="11 12">
    <name type="scientific">Glossina palpalis gambiensis</name>
    <dbReference type="NCBI Taxonomy" id="67801"/>
    <lineage>
        <taxon>Eukaryota</taxon>
        <taxon>Metazoa</taxon>
        <taxon>Ecdysozoa</taxon>
        <taxon>Arthropoda</taxon>
        <taxon>Hexapoda</taxon>
        <taxon>Insecta</taxon>
        <taxon>Pterygota</taxon>
        <taxon>Neoptera</taxon>
        <taxon>Endopterygota</taxon>
        <taxon>Diptera</taxon>
        <taxon>Brachycera</taxon>
        <taxon>Muscomorpha</taxon>
        <taxon>Hippoboscoidea</taxon>
        <taxon>Glossinidae</taxon>
        <taxon>Glossina</taxon>
    </lineage>
</organism>
<feature type="transmembrane region" description="Helical" evidence="10">
    <location>
        <begin position="318"/>
        <end position="336"/>
    </location>
</feature>
<sequence>NCVKIVKANNTKQFEQSIDSSSLIVQDETFFGTLSENIKRYCHSYEALWCQYFCEKFSNESDDLVLIATYFTLFTYTVYEGIRHDWGIVLKIITMSTTASQGLIKLQNILCNPKTLRKLAEDLKEIYLEYERYTTQKYPKYLQRSLALIKRINYALLAFCLTALSTVIILPFIFYYVKNEKLLVGPMQIPGIDVKDGWGFRIHFCVQAAMLTIGTYGNFAADSFCFLVLSHTSLFKDLLYCKFQDLDEILLQYPRNSLKSKPLLQDILKWHQKHVLFIETASSTYFWVILVQISTAVTGIVTTLVCQFLGIYPNAVGYLIYCAVLFYIYCGIGNLYESVNEEVIDIIYDSLWYNLTINEQKLILFMLHKSQTVQGLTIGKLIPLSLNTALKLTRSMYTLSMMLLQFLD</sequence>
<keyword evidence="12" id="KW-1185">Reference proteome</keyword>
<reference evidence="12" key="1">
    <citation type="submission" date="2015-01" db="EMBL/GenBank/DDBJ databases">
        <authorList>
            <person name="Aksoy S."/>
            <person name="Warren W."/>
            <person name="Wilson R.K."/>
        </authorList>
    </citation>
    <scope>NUCLEOTIDE SEQUENCE [LARGE SCALE GENOMIC DNA]</scope>
    <source>
        <strain evidence="12">IAEA</strain>
    </source>
</reference>
<dbReference type="Pfam" id="PF02949">
    <property type="entry name" value="7tm_6"/>
    <property type="match status" value="1"/>
</dbReference>
<keyword evidence="4 10" id="KW-0812">Transmembrane</keyword>
<evidence type="ECO:0000256" key="4">
    <source>
        <dbReference type="ARBA" id="ARBA00022692"/>
    </source>
</evidence>
<keyword evidence="2" id="KW-1003">Cell membrane</keyword>
<evidence type="ECO:0000256" key="8">
    <source>
        <dbReference type="ARBA" id="ARBA00023170"/>
    </source>
</evidence>
<comment type="caution">
    <text evidence="10">Lacks conserved residue(s) required for the propagation of feature annotation.</text>
</comment>
<comment type="subcellular location">
    <subcellularLocation>
        <location evidence="1 10">Cell membrane</location>
        <topology evidence="1 10">Multi-pass membrane protein</topology>
    </subcellularLocation>
</comment>
<keyword evidence="3 10" id="KW-0716">Sensory transduction</keyword>
<evidence type="ECO:0000256" key="6">
    <source>
        <dbReference type="ARBA" id="ARBA00022989"/>
    </source>
</evidence>
<dbReference type="PANTHER" id="PTHR21137">
    <property type="entry name" value="ODORANT RECEPTOR"/>
    <property type="match status" value="1"/>
</dbReference>
<keyword evidence="7 10" id="KW-0472">Membrane</keyword>
<dbReference type="Proteomes" id="UP000092460">
    <property type="component" value="Unassembled WGS sequence"/>
</dbReference>
<reference evidence="11" key="2">
    <citation type="submission" date="2020-05" db="UniProtKB">
        <authorList>
            <consortium name="EnsemblMetazoa"/>
        </authorList>
    </citation>
    <scope>IDENTIFICATION</scope>
    <source>
        <strain evidence="11">IAEA</strain>
    </source>
</reference>
<dbReference type="GO" id="GO:0005549">
    <property type="term" value="F:odorant binding"/>
    <property type="evidence" value="ECO:0007669"/>
    <property type="project" value="InterPro"/>
</dbReference>
<evidence type="ECO:0000256" key="7">
    <source>
        <dbReference type="ARBA" id="ARBA00023136"/>
    </source>
</evidence>
<name>A0A1B0B9C3_9MUSC</name>
<keyword evidence="6 10" id="KW-1133">Transmembrane helix</keyword>
<evidence type="ECO:0000256" key="1">
    <source>
        <dbReference type="ARBA" id="ARBA00004651"/>
    </source>
</evidence>
<keyword evidence="9 10" id="KW-0807">Transducer</keyword>
<evidence type="ECO:0000256" key="10">
    <source>
        <dbReference type="RuleBase" id="RU351113"/>
    </source>
</evidence>
<evidence type="ECO:0000313" key="11">
    <source>
        <dbReference type="EnsemblMetazoa" id="GPPI022963-PA"/>
    </source>
</evidence>
<evidence type="ECO:0000256" key="2">
    <source>
        <dbReference type="ARBA" id="ARBA00022475"/>
    </source>
</evidence>
<dbReference type="GO" id="GO:0007165">
    <property type="term" value="P:signal transduction"/>
    <property type="evidence" value="ECO:0007669"/>
    <property type="project" value="UniProtKB-KW"/>
</dbReference>
<accession>A0A1B0B9C3</accession>
<evidence type="ECO:0000256" key="5">
    <source>
        <dbReference type="ARBA" id="ARBA00022725"/>
    </source>
</evidence>
<keyword evidence="5 10" id="KW-0552">Olfaction</keyword>
<evidence type="ECO:0000313" key="12">
    <source>
        <dbReference type="Proteomes" id="UP000092460"/>
    </source>
</evidence>
<dbReference type="STRING" id="67801.A0A1B0B9C3"/>
<dbReference type="InterPro" id="IPR004117">
    <property type="entry name" value="7tm6_olfct_rcpt"/>
</dbReference>
<proteinExistence type="inferred from homology"/>
<dbReference type="VEuPathDB" id="VectorBase:GPPI022963"/>
<dbReference type="AlphaFoldDB" id="A0A1B0B9C3"/>
<keyword evidence="8 10" id="KW-0675">Receptor</keyword>
<protein>
    <recommendedName>
        <fullName evidence="10">Odorant receptor</fullName>
    </recommendedName>
</protein>
<dbReference type="PANTHER" id="PTHR21137:SF35">
    <property type="entry name" value="ODORANT RECEPTOR 19A-RELATED"/>
    <property type="match status" value="1"/>
</dbReference>
<comment type="similarity">
    <text evidence="10">Belongs to the insect chemoreceptor superfamily. Heteromeric odorant receptor channel (TC 1.A.69) family.</text>
</comment>
<feature type="transmembrane region" description="Helical" evidence="10">
    <location>
        <begin position="154"/>
        <end position="177"/>
    </location>
</feature>